<dbReference type="GO" id="GO:0019867">
    <property type="term" value="C:outer membrane"/>
    <property type="evidence" value="ECO:0007669"/>
    <property type="project" value="InterPro"/>
</dbReference>
<dbReference type="PANTHER" id="PTHR12815">
    <property type="entry name" value="SORTING AND ASSEMBLY MACHINERY SAMM50 PROTEIN FAMILY MEMBER"/>
    <property type="match status" value="1"/>
</dbReference>
<dbReference type="Gene3D" id="3.10.20.310">
    <property type="entry name" value="membrane protein fhac"/>
    <property type="match status" value="1"/>
</dbReference>
<evidence type="ECO:0000259" key="6">
    <source>
        <dbReference type="Pfam" id="PF07244"/>
    </source>
</evidence>
<reference evidence="7 8" key="1">
    <citation type="submission" date="2019-03" db="EMBL/GenBank/DDBJ databases">
        <title>Genomic Encyclopedia of Type Strains, Phase IV (KMG-IV): sequencing the most valuable type-strain genomes for metagenomic binning, comparative biology and taxonomic classification.</title>
        <authorList>
            <person name="Goeker M."/>
        </authorList>
    </citation>
    <scope>NUCLEOTIDE SEQUENCE [LARGE SCALE GENOMIC DNA]</scope>
    <source>
        <strain evidence="7 8">DSM 19345</strain>
    </source>
</reference>
<keyword evidence="8" id="KW-1185">Reference proteome</keyword>
<keyword evidence="2" id="KW-0812">Transmembrane</keyword>
<evidence type="ECO:0000313" key="8">
    <source>
        <dbReference type="Proteomes" id="UP000295678"/>
    </source>
</evidence>
<organism evidence="7 8">
    <name type="scientific">Tepidamorphus gemmatus</name>
    <dbReference type="NCBI Taxonomy" id="747076"/>
    <lineage>
        <taxon>Bacteria</taxon>
        <taxon>Pseudomonadati</taxon>
        <taxon>Pseudomonadota</taxon>
        <taxon>Alphaproteobacteria</taxon>
        <taxon>Hyphomicrobiales</taxon>
        <taxon>Tepidamorphaceae</taxon>
        <taxon>Tepidamorphus</taxon>
    </lineage>
</organism>
<dbReference type="Proteomes" id="UP000295678">
    <property type="component" value="Unassembled WGS sequence"/>
</dbReference>
<dbReference type="PANTHER" id="PTHR12815:SF42">
    <property type="entry name" value="BACTERIAL SURFACE ANTIGEN (D15) DOMAIN-CONTAINING PROTEIN"/>
    <property type="match status" value="1"/>
</dbReference>
<dbReference type="Pfam" id="PF01103">
    <property type="entry name" value="Omp85"/>
    <property type="match status" value="1"/>
</dbReference>
<dbReference type="OrthoDB" id="9769707at2"/>
<keyword evidence="2" id="KW-1134">Transmembrane beta strand</keyword>
<feature type="domain" description="Bacterial surface antigen (D15)" evidence="5">
    <location>
        <begin position="322"/>
        <end position="622"/>
    </location>
</feature>
<evidence type="ECO:0000256" key="2">
    <source>
        <dbReference type="ARBA" id="ARBA00022452"/>
    </source>
</evidence>
<dbReference type="EMBL" id="SMAK01000006">
    <property type="protein sequence ID" value="TCT09846.1"/>
    <property type="molecule type" value="Genomic_DNA"/>
</dbReference>
<evidence type="ECO:0000313" key="7">
    <source>
        <dbReference type="EMBL" id="TCT09846.1"/>
    </source>
</evidence>
<evidence type="ECO:0000256" key="1">
    <source>
        <dbReference type="ARBA" id="ARBA00004370"/>
    </source>
</evidence>
<dbReference type="InterPro" id="IPR039910">
    <property type="entry name" value="D15-like"/>
</dbReference>
<keyword evidence="3" id="KW-0472">Membrane</keyword>
<evidence type="ECO:0000256" key="4">
    <source>
        <dbReference type="SAM" id="MobiDB-lite"/>
    </source>
</evidence>
<sequence length="622" mass="66261">MLELTSDDGARAQTPESPPDAPSATARPAAGIAYTVTIDVAGGEEPLTRDIENASNLRALSAEAPAGPVGLVRRAAADIPRFQAALFAEGYYGALIDVRIAGVPATEPRAIDAAAAAALRGPVPVTVRIEPGRQFVFGPIVLADAATGRPPPPLPIDPATLGIRTGEPARARLVLEAETRLVDAMQDLGYPFAAVPRREAIADHATGTLDLTFYLAPGRYAVMGPVAVRGASEVDAEFIARQAGVVPGTPYSRAEIARIRDEMNRLGVFQSVRIVEGEEIGPDGQIPIIIEVEERKMRFVGLGAAYSSTEGSTVSGYWGHRNLFGRAESLRIEGEVSRLFSNSVTDLQYIAKATFEKPGVYRNNDDLLVEARAFRQVPEAYESRGFGGNVAWRRRFTDRLEGRIGAEAERSRITDAFGTRDYTLVGIPISLSYDSTDSKLDPTEGFRATGQIEPFPEFLGSTVGMTIVKGAVSAYHAIDDAKRFIVAGRVAAGTIDGPNVAIIPADRRFYAGGGGSIRGYAYQGVSPRLPNGQIIGGKSLFEASLEMRMKVTDTIGIVPFLDMGGAFASSTPDFGSDMKFSAGLGLRYYTAIGPLRLDVAVPLEKGPYDPSLAVYVGLGQSF</sequence>
<dbReference type="RefSeq" id="WP_132806682.1">
    <property type="nucleotide sequence ID" value="NZ_SMAK01000006.1"/>
</dbReference>
<feature type="domain" description="POTRA" evidence="6">
    <location>
        <begin position="224"/>
        <end position="295"/>
    </location>
</feature>
<gene>
    <name evidence="7" type="ORF">EDC22_10640</name>
</gene>
<comment type="caution">
    <text evidence="7">The sequence shown here is derived from an EMBL/GenBank/DDBJ whole genome shotgun (WGS) entry which is preliminary data.</text>
</comment>
<dbReference type="Gene3D" id="2.40.160.50">
    <property type="entry name" value="membrane protein fhac: a member of the omp85/tpsb transporter family"/>
    <property type="match status" value="1"/>
</dbReference>
<dbReference type="InterPro" id="IPR000184">
    <property type="entry name" value="Bac_surfAg_D15"/>
</dbReference>
<comment type="subcellular location">
    <subcellularLocation>
        <location evidence="1">Membrane</location>
    </subcellularLocation>
</comment>
<proteinExistence type="predicted"/>
<evidence type="ECO:0000256" key="3">
    <source>
        <dbReference type="ARBA" id="ARBA00023136"/>
    </source>
</evidence>
<name>A0A4R3M9I4_9HYPH</name>
<dbReference type="Pfam" id="PF07244">
    <property type="entry name" value="POTRA"/>
    <property type="match status" value="1"/>
</dbReference>
<accession>A0A4R3M9I4</accession>
<evidence type="ECO:0000259" key="5">
    <source>
        <dbReference type="Pfam" id="PF01103"/>
    </source>
</evidence>
<feature type="region of interest" description="Disordered" evidence="4">
    <location>
        <begin position="1"/>
        <end position="28"/>
    </location>
</feature>
<protein>
    <submittedName>
        <fullName evidence="7">Autotransporter secretion outer membrane protein TamA</fullName>
    </submittedName>
</protein>
<dbReference type="AlphaFoldDB" id="A0A4R3M9I4"/>
<dbReference type="InterPro" id="IPR010827">
    <property type="entry name" value="BamA/TamA_POTRA"/>
</dbReference>